<comment type="subcellular location">
    <subcellularLocation>
        <location evidence="1">Membrane</location>
        <topology evidence="1">Single-pass membrane protein</topology>
    </subcellularLocation>
</comment>
<dbReference type="InterPro" id="IPR042201">
    <property type="entry name" value="FH2_Formin_sf"/>
</dbReference>
<accession>A0A4S8J5N5</accession>
<dbReference type="GO" id="GO:0016020">
    <property type="term" value="C:membrane"/>
    <property type="evidence" value="ECO:0007669"/>
    <property type="project" value="UniProtKB-SubCell"/>
</dbReference>
<feature type="region of interest" description="Disordered" evidence="5">
    <location>
        <begin position="188"/>
        <end position="211"/>
    </location>
</feature>
<evidence type="ECO:0000256" key="6">
    <source>
        <dbReference type="SAM" id="Phobius"/>
    </source>
</evidence>
<dbReference type="AlphaFoldDB" id="A0A4S8J5N5"/>
<keyword evidence="2" id="KW-0732">Signal</keyword>
<feature type="compositionally biased region" description="Polar residues" evidence="5">
    <location>
        <begin position="224"/>
        <end position="235"/>
    </location>
</feature>
<dbReference type="SUPFAM" id="SSF101447">
    <property type="entry name" value="Formin homology 2 domain (FH2 domain)"/>
    <property type="match status" value="1"/>
</dbReference>
<dbReference type="Pfam" id="PF02181">
    <property type="entry name" value="FH2"/>
    <property type="match status" value="1"/>
</dbReference>
<evidence type="ECO:0000256" key="4">
    <source>
        <dbReference type="RuleBase" id="RU361260"/>
    </source>
</evidence>
<feature type="compositionally biased region" description="Basic and acidic residues" evidence="5">
    <location>
        <begin position="399"/>
        <end position="412"/>
    </location>
</feature>
<comment type="similarity">
    <text evidence="3">Belongs to the formin-like family. Class-I subfamily.</text>
</comment>
<feature type="region of interest" description="Disordered" evidence="5">
    <location>
        <begin position="451"/>
        <end position="471"/>
    </location>
</feature>
<feature type="compositionally biased region" description="Basic and acidic residues" evidence="5">
    <location>
        <begin position="310"/>
        <end position="321"/>
    </location>
</feature>
<dbReference type="STRING" id="52838.A0A4S8J5N5"/>
<name>A0A4S8J5N5_MUSBA</name>
<dbReference type="Proteomes" id="UP000317650">
    <property type="component" value="Chromosome 11"/>
</dbReference>
<evidence type="ECO:0000256" key="1">
    <source>
        <dbReference type="ARBA" id="ARBA00004167"/>
    </source>
</evidence>
<dbReference type="GO" id="GO:0045010">
    <property type="term" value="P:actin nucleation"/>
    <property type="evidence" value="ECO:0007669"/>
    <property type="project" value="InterPro"/>
</dbReference>
<dbReference type="InterPro" id="IPR015425">
    <property type="entry name" value="FH2_Formin"/>
</dbReference>
<feature type="compositionally biased region" description="Low complexity" evidence="5">
    <location>
        <begin position="31"/>
        <end position="41"/>
    </location>
</feature>
<evidence type="ECO:0000256" key="5">
    <source>
        <dbReference type="SAM" id="MobiDB-lite"/>
    </source>
</evidence>
<organism evidence="8 9">
    <name type="scientific">Musa balbisiana</name>
    <name type="common">Banana</name>
    <dbReference type="NCBI Taxonomy" id="52838"/>
    <lineage>
        <taxon>Eukaryota</taxon>
        <taxon>Viridiplantae</taxon>
        <taxon>Streptophyta</taxon>
        <taxon>Embryophyta</taxon>
        <taxon>Tracheophyta</taxon>
        <taxon>Spermatophyta</taxon>
        <taxon>Magnoliopsida</taxon>
        <taxon>Liliopsida</taxon>
        <taxon>Zingiberales</taxon>
        <taxon>Musaceae</taxon>
        <taxon>Musa</taxon>
    </lineage>
</organism>
<evidence type="ECO:0000256" key="2">
    <source>
        <dbReference type="ARBA" id="ARBA00022729"/>
    </source>
</evidence>
<dbReference type="EMBL" id="PYDT01000007">
    <property type="protein sequence ID" value="THU56419.1"/>
    <property type="molecule type" value="Genomic_DNA"/>
</dbReference>
<feature type="domain" description="FH2" evidence="7">
    <location>
        <begin position="400"/>
        <end position="829"/>
    </location>
</feature>
<feature type="compositionally biased region" description="Low complexity" evidence="5">
    <location>
        <begin position="236"/>
        <end position="261"/>
    </location>
</feature>
<keyword evidence="9" id="KW-1185">Reference proteome</keyword>
<gene>
    <name evidence="8" type="ORF">C4D60_Mb11t17060</name>
</gene>
<protein>
    <recommendedName>
        <fullName evidence="4">Formin-like protein</fullName>
    </recommendedName>
</protein>
<evidence type="ECO:0000313" key="8">
    <source>
        <dbReference type="EMBL" id="THU56419.1"/>
    </source>
</evidence>
<reference evidence="8 9" key="1">
    <citation type="journal article" date="2019" name="Nat. Plants">
        <title>Genome sequencing of Musa balbisiana reveals subgenome evolution and function divergence in polyploid bananas.</title>
        <authorList>
            <person name="Yao X."/>
        </authorList>
    </citation>
    <scope>NUCLEOTIDE SEQUENCE [LARGE SCALE GENOMIC DNA]</scope>
    <source>
        <strain evidence="9">cv. DH-PKW</strain>
        <tissue evidence="8">Leaves</tissue>
    </source>
</reference>
<evidence type="ECO:0000259" key="7">
    <source>
        <dbReference type="PROSITE" id="PS51444"/>
    </source>
</evidence>
<comment type="caution">
    <text evidence="8">The sequence shown here is derived from an EMBL/GenBank/DDBJ whole genome shotgun (WGS) entry which is preliminary data.</text>
</comment>
<feature type="compositionally biased region" description="Basic and acidic residues" evidence="5">
    <location>
        <begin position="363"/>
        <end position="374"/>
    </location>
</feature>
<feature type="compositionally biased region" description="Pro residues" evidence="5">
    <location>
        <begin position="339"/>
        <end position="362"/>
    </location>
</feature>
<keyword evidence="6" id="KW-0472">Membrane</keyword>
<dbReference type="GO" id="GO:0051015">
    <property type="term" value="F:actin filament binding"/>
    <property type="evidence" value="ECO:0007669"/>
    <property type="project" value="InterPro"/>
</dbReference>
<feature type="compositionally biased region" description="Polar residues" evidence="5">
    <location>
        <begin position="451"/>
        <end position="463"/>
    </location>
</feature>
<dbReference type="InterPro" id="IPR027643">
    <property type="entry name" value="Formin-like_plant"/>
</dbReference>
<proteinExistence type="inferred from homology"/>
<evidence type="ECO:0000256" key="3">
    <source>
        <dbReference type="ARBA" id="ARBA00025793"/>
    </source>
</evidence>
<dbReference type="Gene3D" id="1.20.58.2220">
    <property type="entry name" value="Formin, FH2 domain"/>
    <property type="match status" value="1"/>
</dbReference>
<dbReference type="PANTHER" id="PTHR23213">
    <property type="entry name" value="FORMIN-RELATED"/>
    <property type="match status" value="1"/>
</dbReference>
<keyword evidence="6" id="KW-0812">Transmembrane</keyword>
<feature type="compositionally biased region" description="Pro residues" evidence="5">
    <location>
        <begin position="280"/>
        <end position="309"/>
    </location>
</feature>
<dbReference type="PROSITE" id="PS51444">
    <property type="entry name" value="FH2"/>
    <property type="match status" value="1"/>
</dbReference>
<dbReference type="SMART" id="SM00498">
    <property type="entry name" value="FH2"/>
    <property type="match status" value="1"/>
</dbReference>
<evidence type="ECO:0000313" key="9">
    <source>
        <dbReference type="Proteomes" id="UP000317650"/>
    </source>
</evidence>
<keyword evidence="6" id="KW-1133">Transmembrane helix</keyword>
<feature type="region of interest" description="Disordered" evidence="5">
    <location>
        <begin position="224"/>
        <end position="412"/>
    </location>
</feature>
<feature type="transmembrane region" description="Helical" evidence="6">
    <location>
        <begin position="77"/>
        <end position="102"/>
    </location>
</feature>
<dbReference type="PANTHER" id="PTHR23213:SF368">
    <property type="entry name" value="HISTONE H3-K79 METHYLTRANSFERASE"/>
    <property type="match status" value="1"/>
</dbReference>
<feature type="region of interest" description="Disordered" evidence="5">
    <location>
        <begin position="20"/>
        <end position="46"/>
    </location>
</feature>
<sequence>MPSTSSTPIRSRRALHLPFFPLLSPPPAEPPSSSTPQRPFFPSYPSPPPPQPTFAANISSLTFSGSRSAPPARHTTVVVATAAVLIPLLVLTLLAAAAAFFLHRHRHRLRCFPCFDKDQVPAPAAADLPHHDALVDTRLCGLGEDGVRPAAGPMGGSSDRKLQSPELRPLPLLPRQFPYGCGEGEMGASSSEEFYSPRGSLAEKGSAGCMSSSRRTFTATVAKCGSQSSTKSTNMASSPLSPPVASSPHVGSSPSHSSGISLKSTSQRSLAGGLEFTVLPQPPPPPRPPRPVTPSPPKQKPSMPSPPSSPEERESERKMDPFDFAGSNLRSTMRLADSPSPPGAPPQRQAPPPPPLPPPPPTRHWESQVRESLARKPPIAPPKPNGTKAPPALVNPTDGVEKKEGPRPKLKPLHWDKVQARSNRAMVWDQLKSSSFRVDEEMIETLFVCNPTNGTPKETNKQQVHPVPTQENRVLDQKKSQNIAILLRALNVTKEEVCEALSEGNADSLGTELLETLLKMAPSKEEERKLKAHDEDSPFKLGPAEKFLKALLDIPFAFKRVDAMLYIAAFDSEVNFLRKSFETLEAACEELRNSRLFLRLLEAVLKTGNHMNVGTNRGDAHAFKLDTLLKLADVKGIDGKTTLLHFMVQEIIRTEGSHLAATNNSAANAQDNTLPDDLECRKLGLQVITGLEGELSNVKKAAAVDSDMLHSYVTKLAGGIKKVDEVLRSNEEFGSEEGGCRFRDAMNQFRKKAEDDIIKVQTQESVALSLVKEITEYFHGNSVKEEAHSFRIFVVVRDFLSILDQVCKEVGRINEQAVVSSSRQFPVPINPTLSPAFLRFHALRPIMSDEESSRSS</sequence>